<feature type="compositionally biased region" description="Low complexity" evidence="1">
    <location>
        <begin position="86"/>
        <end position="106"/>
    </location>
</feature>
<reference evidence="2 4" key="1">
    <citation type="journal article" date="2008" name="Science">
        <title>The Physcomitrella genome reveals evolutionary insights into the conquest of land by plants.</title>
        <authorList>
            <person name="Rensing S."/>
            <person name="Lang D."/>
            <person name="Zimmer A."/>
            <person name="Terry A."/>
            <person name="Salamov A."/>
            <person name="Shapiro H."/>
            <person name="Nishiyama T."/>
            <person name="Perroud P.-F."/>
            <person name="Lindquist E."/>
            <person name="Kamisugi Y."/>
            <person name="Tanahashi T."/>
            <person name="Sakakibara K."/>
            <person name="Fujita T."/>
            <person name="Oishi K."/>
            <person name="Shin-I T."/>
            <person name="Kuroki Y."/>
            <person name="Toyoda A."/>
            <person name="Suzuki Y."/>
            <person name="Hashimoto A."/>
            <person name="Yamaguchi K."/>
            <person name="Sugano A."/>
            <person name="Kohara Y."/>
            <person name="Fujiyama A."/>
            <person name="Anterola A."/>
            <person name="Aoki S."/>
            <person name="Ashton N."/>
            <person name="Barbazuk W.B."/>
            <person name="Barker E."/>
            <person name="Bennetzen J."/>
            <person name="Bezanilla M."/>
            <person name="Blankenship R."/>
            <person name="Cho S.H."/>
            <person name="Dutcher S."/>
            <person name="Estelle M."/>
            <person name="Fawcett J.A."/>
            <person name="Gundlach H."/>
            <person name="Hanada K."/>
            <person name="Heyl A."/>
            <person name="Hicks K.A."/>
            <person name="Hugh J."/>
            <person name="Lohr M."/>
            <person name="Mayer K."/>
            <person name="Melkozernov A."/>
            <person name="Murata T."/>
            <person name="Nelson D."/>
            <person name="Pils B."/>
            <person name="Prigge M."/>
            <person name="Reiss B."/>
            <person name="Renner T."/>
            <person name="Rombauts S."/>
            <person name="Rushton P."/>
            <person name="Sanderfoot A."/>
            <person name="Schween G."/>
            <person name="Shiu S.-H."/>
            <person name="Stueber K."/>
            <person name="Theodoulou F.L."/>
            <person name="Tu H."/>
            <person name="Van de Peer Y."/>
            <person name="Verrier P.J."/>
            <person name="Waters E."/>
            <person name="Wood A."/>
            <person name="Yang L."/>
            <person name="Cove D."/>
            <person name="Cuming A."/>
            <person name="Hasebe M."/>
            <person name="Lucas S."/>
            <person name="Mishler D.B."/>
            <person name="Reski R."/>
            <person name="Grigoriev I."/>
            <person name="Quatrano R.S."/>
            <person name="Boore J.L."/>
        </authorList>
    </citation>
    <scope>NUCLEOTIDE SEQUENCE [LARGE SCALE GENOMIC DNA]</scope>
    <source>
        <strain evidence="3 4">cv. Gransden 2004</strain>
    </source>
</reference>
<dbReference type="Gramene" id="Pp3c19_9737V3.1">
    <property type="protein sequence ID" value="PAC:32939806.CDS.1"/>
    <property type="gene ID" value="Pp3c19_9737"/>
</dbReference>
<gene>
    <name evidence="2" type="ORF">PHYPA_023936</name>
</gene>
<proteinExistence type="predicted"/>
<evidence type="ECO:0000256" key="1">
    <source>
        <dbReference type="SAM" id="MobiDB-lite"/>
    </source>
</evidence>
<reference evidence="3" key="3">
    <citation type="submission" date="2020-12" db="UniProtKB">
        <authorList>
            <consortium name="EnsemblPlants"/>
        </authorList>
    </citation>
    <scope>IDENTIFICATION</scope>
</reference>
<dbReference type="InParanoid" id="A0A2K1IXV6"/>
<feature type="region of interest" description="Disordered" evidence="1">
    <location>
        <begin position="78"/>
        <end position="112"/>
    </location>
</feature>
<dbReference type="Proteomes" id="UP000006727">
    <property type="component" value="Chromosome 19"/>
</dbReference>
<dbReference type="AlphaFoldDB" id="A0A2K1IXV6"/>
<dbReference type="EnsemblPlants" id="Pp3c19_9737V3.1">
    <property type="protein sequence ID" value="PAC:32939806.CDS.1"/>
    <property type="gene ID" value="Pp3c19_9737"/>
</dbReference>
<organism evidence="2">
    <name type="scientific">Physcomitrium patens</name>
    <name type="common">Spreading-leaved earth moss</name>
    <name type="synonym">Physcomitrella patens</name>
    <dbReference type="NCBI Taxonomy" id="3218"/>
    <lineage>
        <taxon>Eukaryota</taxon>
        <taxon>Viridiplantae</taxon>
        <taxon>Streptophyta</taxon>
        <taxon>Embryophyta</taxon>
        <taxon>Bryophyta</taxon>
        <taxon>Bryophytina</taxon>
        <taxon>Bryopsida</taxon>
        <taxon>Funariidae</taxon>
        <taxon>Funariales</taxon>
        <taxon>Funariaceae</taxon>
        <taxon>Physcomitrium</taxon>
    </lineage>
</organism>
<reference evidence="2 4" key="2">
    <citation type="journal article" date="2018" name="Plant J.">
        <title>The Physcomitrella patens chromosome-scale assembly reveals moss genome structure and evolution.</title>
        <authorList>
            <person name="Lang D."/>
            <person name="Ullrich K.K."/>
            <person name="Murat F."/>
            <person name="Fuchs J."/>
            <person name="Jenkins J."/>
            <person name="Haas F.B."/>
            <person name="Piednoel M."/>
            <person name="Gundlach H."/>
            <person name="Van Bel M."/>
            <person name="Meyberg R."/>
            <person name="Vives C."/>
            <person name="Morata J."/>
            <person name="Symeonidi A."/>
            <person name="Hiss M."/>
            <person name="Muchero W."/>
            <person name="Kamisugi Y."/>
            <person name="Saleh O."/>
            <person name="Blanc G."/>
            <person name="Decker E.L."/>
            <person name="van Gessel N."/>
            <person name="Grimwood J."/>
            <person name="Hayes R.D."/>
            <person name="Graham S.W."/>
            <person name="Gunter L.E."/>
            <person name="McDaniel S.F."/>
            <person name="Hoernstein S.N.W."/>
            <person name="Larsson A."/>
            <person name="Li F.W."/>
            <person name="Perroud P.F."/>
            <person name="Phillips J."/>
            <person name="Ranjan P."/>
            <person name="Rokshar D.S."/>
            <person name="Rothfels C.J."/>
            <person name="Schneider L."/>
            <person name="Shu S."/>
            <person name="Stevenson D.W."/>
            <person name="Thummler F."/>
            <person name="Tillich M."/>
            <person name="Villarreal Aguilar J.C."/>
            <person name="Widiez T."/>
            <person name="Wong G.K."/>
            <person name="Wymore A."/>
            <person name="Zhang Y."/>
            <person name="Zimmer A.D."/>
            <person name="Quatrano R.S."/>
            <person name="Mayer K.F.X."/>
            <person name="Goodstein D."/>
            <person name="Casacuberta J.M."/>
            <person name="Vandepoele K."/>
            <person name="Reski R."/>
            <person name="Cuming A.C."/>
            <person name="Tuskan G.A."/>
            <person name="Maumus F."/>
            <person name="Salse J."/>
            <person name="Schmutz J."/>
            <person name="Rensing S.A."/>
        </authorList>
    </citation>
    <scope>NUCLEOTIDE SEQUENCE [LARGE SCALE GENOMIC DNA]</scope>
    <source>
        <strain evidence="3 4">cv. Gransden 2004</strain>
    </source>
</reference>
<evidence type="ECO:0000313" key="4">
    <source>
        <dbReference type="Proteomes" id="UP000006727"/>
    </source>
</evidence>
<accession>A0A2K1IXV6</accession>
<keyword evidence="4" id="KW-1185">Reference proteome</keyword>
<name>A0A2K1IXV6_PHYPA</name>
<sequence>MYHIILRKSENNSQTEFHLLNNRTSQSTLPPDAAVDICYFHPVTPCHPSNLNLPYVGTATMLIVSKMQAQQSAYLPMRGCNAHKQPSPALATSTPSPVASPPLSATRSPPAVRQFHHAKLQSLSSNSVPTNRPRY</sequence>
<evidence type="ECO:0000313" key="3">
    <source>
        <dbReference type="EnsemblPlants" id="PAC:32939806.CDS.1"/>
    </source>
</evidence>
<evidence type="ECO:0000313" key="2">
    <source>
        <dbReference type="EMBL" id="PNR34119.1"/>
    </source>
</evidence>
<protein>
    <submittedName>
        <fullName evidence="2 3">Uncharacterized protein</fullName>
    </submittedName>
</protein>
<dbReference type="EMBL" id="ABEU02000019">
    <property type="protein sequence ID" value="PNR34119.1"/>
    <property type="molecule type" value="Genomic_DNA"/>
</dbReference>